<protein>
    <submittedName>
        <fullName evidence="6">Cyclopropane-fatty-acyl-phospholipid synthase family protein</fullName>
    </submittedName>
</protein>
<proteinExistence type="inferred from homology"/>
<dbReference type="Gene3D" id="3.40.50.150">
    <property type="entry name" value="Vaccinia Virus protein VP39"/>
    <property type="match status" value="1"/>
</dbReference>
<keyword evidence="2" id="KW-0489">Methyltransferase</keyword>
<gene>
    <name evidence="6" type="ORF">GCM10008942_40500</name>
</gene>
<dbReference type="InterPro" id="IPR050723">
    <property type="entry name" value="CFA/CMAS"/>
</dbReference>
<evidence type="ECO:0000256" key="5">
    <source>
        <dbReference type="ARBA" id="ARBA00023098"/>
    </source>
</evidence>
<evidence type="ECO:0000313" key="6">
    <source>
        <dbReference type="EMBL" id="GAA0587376.1"/>
    </source>
</evidence>
<evidence type="ECO:0000256" key="3">
    <source>
        <dbReference type="ARBA" id="ARBA00022679"/>
    </source>
</evidence>
<dbReference type="Proteomes" id="UP001499951">
    <property type="component" value="Unassembled WGS sequence"/>
</dbReference>
<comment type="caution">
    <text evidence="6">The sequence shown here is derived from an EMBL/GenBank/DDBJ whole genome shotgun (WGS) entry which is preliminary data.</text>
</comment>
<name>A0ABP3QF02_9PROT</name>
<comment type="similarity">
    <text evidence="1">Belongs to the CFA/CMAS family.</text>
</comment>
<dbReference type="CDD" id="cd02440">
    <property type="entry name" value="AdoMet_MTases"/>
    <property type="match status" value="1"/>
</dbReference>
<evidence type="ECO:0000256" key="4">
    <source>
        <dbReference type="ARBA" id="ARBA00022691"/>
    </source>
</evidence>
<dbReference type="PANTHER" id="PTHR43667">
    <property type="entry name" value="CYCLOPROPANE-FATTY-ACYL-PHOSPHOLIPID SYNTHASE"/>
    <property type="match status" value="1"/>
</dbReference>
<dbReference type="InterPro" id="IPR003333">
    <property type="entry name" value="CMAS"/>
</dbReference>
<reference evidence="7" key="1">
    <citation type="journal article" date="2019" name="Int. J. Syst. Evol. Microbiol.">
        <title>The Global Catalogue of Microorganisms (GCM) 10K type strain sequencing project: providing services to taxonomists for standard genome sequencing and annotation.</title>
        <authorList>
            <consortium name="The Broad Institute Genomics Platform"/>
            <consortium name="The Broad Institute Genome Sequencing Center for Infectious Disease"/>
            <person name="Wu L."/>
            <person name="Ma J."/>
        </authorList>
    </citation>
    <scope>NUCLEOTIDE SEQUENCE [LARGE SCALE GENOMIC DNA]</scope>
    <source>
        <strain evidence="7">JCM 15089</strain>
    </source>
</reference>
<keyword evidence="3" id="KW-0808">Transferase</keyword>
<evidence type="ECO:0000256" key="1">
    <source>
        <dbReference type="ARBA" id="ARBA00010815"/>
    </source>
</evidence>
<dbReference type="Pfam" id="PF02353">
    <property type="entry name" value="CMAS"/>
    <property type="match status" value="1"/>
</dbReference>
<dbReference type="EMBL" id="BAAADD010000013">
    <property type="protein sequence ID" value="GAA0587376.1"/>
    <property type="molecule type" value="Genomic_DNA"/>
</dbReference>
<keyword evidence="7" id="KW-1185">Reference proteome</keyword>
<dbReference type="InterPro" id="IPR029063">
    <property type="entry name" value="SAM-dependent_MTases_sf"/>
</dbReference>
<keyword evidence="4" id="KW-0949">S-adenosyl-L-methionine</keyword>
<accession>A0ABP3QF02</accession>
<dbReference type="PIRSF" id="PIRSF003085">
    <property type="entry name" value="CMAS"/>
    <property type="match status" value="1"/>
</dbReference>
<organism evidence="6 7">
    <name type="scientific">Rhizomicrobium electricum</name>
    <dbReference type="NCBI Taxonomy" id="480070"/>
    <lineage>
        <taxon>Bacteria</taxon>
        <taxon>Pseudomonadati</taxon>
        <taxon>Pseudomonadota</taxon>
        <taxon>Alphaproteobacteria</taxon>
        <taxon>Micropepsales</taxon>
        <taxon>Micropepsaceae</taxon>
        <taxon>Rhizomicrobium</taxon>
    </lineage>
</organism>
<sequence length="393" mass="44365">MGMAMLRLADSFVEKRWYDVLSRLQCGTLEFVAPDGTSRIAKGPLPGPTARFAIRDWSVLRRIVQRGDIALGEEYIDGAWETDSIDKLVQLFLLNMDALGNLAHGGFLSRMALVISDRFVRRNSLGGAKRNIEAHYDVGNDFYALWLDKSMTYSSALFAGSAPTLETAQANKYERILERIAKSGKSVLEIGCGWGGFAEKAVAYGREVTGLTISPSQFKFASERLKGAADILLEDYRKAKGRFDSIVSIEMFEAVGEQYWPSYFRTIAERLSREGRAIVQTITVRDELFSMYRLRSDFIRHYVFPGGMLPSLARFREEAEKAGLKVVDQFAFGKDYARTLREWSARMTAKTPEIKAMGHDDRFLRNWQYYLAICAAAFEVGRTDVVQVELVHA</sequence>
<dbReference type="PANTHER" id="PTHR43667:SF2">
    <property type="entry name" value="FATTY ACID C-METHYL TRANSFERASE"/>
    <property type="match status" value="1"/>
</dbReference>
<evidence type="ECO:0000313" key="7">
    <source>
        <dbReference type="Proteomes" id="UP001499951"/>
    </source>
</evidence>
<evidence type="ECO:0000256" key="2">
    <source>
        <dbReference type="ARBA" id="ARBA00022603"/>
    </source>
</evidence>
<dbReference type="SUPFAM" id="SSF53335">
    <property type="entry name" value="S-adenosyl-L-methionine-dependent methyltransferases"/>
    <property type="match status" value="1"/>
</dbReference>
<keyword evidence="5" id="KW-0443">Lipid metabolism</keyword>